<organism evidence="4 5">
    <name type="scientific">Halolactibacillus halophilus</name>
    <dbReference type="NCBI Taxonomy" id="306540"/>
    <lineage>
        <taxon>Bacteria</taxon>
        <taxon>Bacillati</taxon>
        <taxon>Bacillota</taxon>
        <taxon>Bacilli</taxon>
        <taxon>Bacillales</taxon>
        <taxon>Bacillaceae</taxon>
        <taxon>Halolactibacillus</taxon>
    </lineage>
</organism>
<feature type="chain" id="PRO_5047439109" description="M23ase beta-sheet core domain-containing protein" evidence="2">
    <location>
        <begin position="23"/>
        <end position="243"/>
    </location>
</feature>
<dbReference type="SUPFAM" id="SSF51261">
    <property type="entry name" value="Duplicated hybrid motif"/>
    <property type="match status" value="1"/>
</dbReference>
<feature type="signal peptide" evidence="2">
    <location>
        <begin position="1"/>
        <end position="22"/>
    </location>
</feature>
<keyword evidence="1" id="KW-0175">Coiled coil</keyword>
<reference evidence="4 5" key="1">
    <citation type="submission" date="2019-07" db="EMBL/GenBank/DDBJ databases">
        <title>Whole genome shotgun sequence of Halolactibacillus halophilus NBRC 100868.</title>
        <authorList>
            <person name="Hosoyama A."/>
            <person name="Uohara A."/>
            <person name="Ohji S."/>
            <person name="Ichikawa N."/>
        </authorList>
    </citation>
    <scope>NUCLEOTIDE SEQUENCE [LARGE SCALE GENOMIC DNA]</scope>
    <source>
        <strain evidence="4 5">NBRC 100868</strain>
    </source>
</reference>
<dbReference type="InterPro" id="IPR050570">
    <property type="entry name" value="Cell_wall_metabolism_enzyme"/>
</dbReference>
<dbReference type="RefSeq" id="WP_089832631.1">
    <property type="nucleotide sequence ID" value="NZ_BJWI01000021.1"/>
</dbReference>
<comment type="caution">
    <text evidence="4">The sequence shown here is derived from an EMBL/GenBank/DDBJ whole genome shotgun (WGS) entry which is preliminary data.</text>
</comment>
<dbReference type="InterPro" id="IPR016047">
    <property type="entry name" value="M23ase_b-sheet_dom"/>
</dbReference>
<accession>A0ABQ0VLN3</accession>
<evidence type="ECO:0000259" key="3">
    <source>
        <dbReference type="Pfam" id="PF01551"/>
    </source>
</evidence>
<evidence type="ECO:0000256" key="1">
    <source>
        <dbReference type="SAM" id="Coils"/>
    </source>
</evidence>
<gene>
    <name evidence="4" type="ORF">HHA03_15220</name>
</gene>
<dbReference type="PANTHER" id="PTHR21666">
    <property type="entry name" value="PEPTIDASE-RELATED"/>
    <property type="match status" value="1"/>
</dbReference>
<dbReference type="CDD" id="cd12797">
    <property type="entry name" value="M23_peptidase"/>
    <property type="match status" value="1"/>
</dbReference>
<dbReference type="Proteomes" id="UP000321547">
    <property type="component" value="Unassembled WGS sequence"/>
</dbReference>
<dbReference type="Gene3D" id="2.70.70.10">
    <property type="entry name" value="Glucose Permease (Domain IIA)"/>
    <property type="match status" value="1"/>
</dbReference>
<feature type="coiled-coil region" evidence="1">
    <location>
        <begin position="21"/>
        <end position="71"/>
    </location>
</feature>
<sequence length="243" mass="27622">MLNKVTLLVITVLLLTGYPVQADNLQQLEKYQNELENVQEQLLIYQNNELNEQMKQEMIQLNKRVSELKGYVKAYEIAQTNIFIKQQLVKLDPNAKLFFPASTTRITSYFDNNRKHPITGENKAHIGIDIAMPGNQYIYAAENGKVIDVYKEYDGRMNGYGDAIMLQHQIDIDGDGQKEVVTTFYAHLMPNTTQVTEGDVVDRGELIAQMGTSGISTGQHLHFEVHIGNWSKQNAVDPMLFLN</sequence>
<evidence type="ECO:0000313" key="4">
    <source>
        <dbReference type="EMBL" id="GEM01990.1"/>
    </source>
</evidence>
<keyword evidence="2" id="KW-0732">Signal</keyword>
<name>A0ABQ0VLN3_9BACI</name>
<dbReference type="PANTHER" id="PTHR21666:SF270">
    <property type="entry name" value="MUREIN HYDROLASE ACTIVATOR ENVC"/>
    <property type="match status" value="1"/>
</dbReference>
<proteinExistence type="predicted"/>
<evidence type="ECO:0000256" key="2">
    <source>
        <dbReference type="SAM" id="SignalP"/>
    </source>
</evidence>
<protein>
    <recommendedName>
        <fullName evidence="3">M23ase beta-sheet core domain-containing protein</fullName>
    </recommendedName>
</protein>
<dbReference type="InterPro" id="IPR011055">
    <property type="entry name" value="Dup_hybrid_motif"/>
</dbReference>
<dbReference type="Pfam" id="PF01551">
    <property type="entry name" value="Peptidase_M23"/>
    <property type="match status" value="1"/>
</dbReference>
<feature type="domain" description="M23ase beta-sheet core" evidence="3">
    <location>
        <begin position="124"/>
        <end position="238"/>
    </location>
</feature>
<evidence type="ECO:0000313" key="5">
    <source>
        <dbReference type="Proteomes" id="UP000321547"/>
    </source>
</evidence>
<dbReference type="EMBL" id="BJWI01000021">
    <property type="protein sequence ID" value="GEM01990.1"/>
    <property type="molecule type" value="Genomic_DNA"/>
</dbReference>
<keyword evidence="5" id="KW-1185">Reference proteome</keyword>